<dbReference type="Gene3D" id="3.40.50.300">
    <property type="entry name" value="P-loop containing nucleotide triphosphate hydrolases"/>
    <property type="match status" value="1"/>
</dbReference>
<proteinExistence type="predicted"/>
<name>A0A6J6NUL0_9ZZZZ</name>
<evidence type="ECO:0000313" key="2">
    <source>
        <dbReference type="EMBL" id="CAB5059369.1"/>
    </source>
</evidence>
<sequence>MIDYQSILQEISSIKNDGTTVIAIDGVAGSGKTTLALKLANDLDNSHVVHMDDLYDGWNNPLSQKLTARVISQLLDPLSKQLSVSYQIFNWKLNRFTDFKAVPKSRYLILEGVGAAQREFRPYINKIIWIECDPDLGYKRVIIRDGDQVKEEMLKFLIDQNNHFLMELSKNAADYTLNGAP</sequence>
<accession>A0A6J6NUL0</accession>
<dbReference type="Pfam" id="PF13238">
    <property type="entry name" value="AAA_18"/>
    <property type="match status" value="1"/>
</dbReference>
<reference evidence="1" key="1">
    <citation type="submission" date="2020-05" db="EMBL/GenBank/DDBJ databases">
        <authorList>
            <person name="Chiriac C."/>
            <person name="Salcher M."/>
            <person name="Ghai R."/>
            <person name="Kavagutti S V."/>
        </authorList>
    </citation>
    <scope>NUCLEOTIDE SEQUENCE</scope>
</reference>
<dbReference type="EMBL" id="CAFBQQ010000009">
    <property type="protein sequence ID" value="CAB5059369.1"/>
    <property type="molecule type" value="Genomic_DNA"/>
</dbReference>
<protein>
    <submittedName>
        <fullName evidence="1">Unannotated protein</fullName>
    </submittedName>
</protein>
<gene>
    <name evidence="1" type="ORF">UFOPK2576_00268</name>
    <name evidence="2" type="ORF">UFOPK4358_00168</name>
</gene>
<dbReference type="EMBL" id="CAEZXQ010000021">
    <property type="protein sequence ID" value="CAB4688348.1"/>
    <property type="molecule type" value="Genomic_DNA"/>
</dbReference>
<dbReference type="SUPFAM" id="SSF52540">
    <property type="entry name" value="P-loop containing nucleoside triphosphate hydrolases"/>
    <property type="match status" value="1"/>
</dbReference>
<dbReference type="AlphaFoldDB" id="A0A6J6NUL0"/>
<dbReference type="InterPro" id="IPR027417">
    <property type="entry name" value="P-loop_NTPase"/>
</dbReference>
<evidence type="ECO:0000313" key="1">
    <source>
        <dbReference type="EMBL" id="CAB4688348.1"/>
    </source>
</evidence>
<organism evidence="1">
    <name type="scientific">freshwater metagenome</name>
    <dbReference type="NCBI Taxonomy" id="449393"/>
    <lineage>
        <taxon>unclassified sequences</taxon>
        <taxon>metagenomes</taxon>
        <taxon>ecological metagenomes</taxon>
    </lineage>
</organism>